<evidence type="ECO:0000313" key="2">
    <source>
        <dbReference type="EMBL" id="KAJ1685887.1"/>
    </source>
</evidence>
<evidence type="ECO:0000313" key="3">
    <source>
        <dbReference type="Proteomes" id="UP001151287"/>
    </source>
</evidence>
<dbReference type="InterPro" id="IPR032157">
    <property type="entry name" value="PAC4"/>
</dbReference>
<comment type="caution">
    <text evidence="2">The sequence shown here is derived from an EMBL/GenBank/DDBJ whole genome shotgun (WGS) entry which is preliminary data.</text>
</comment>
<protein>
    <recommendedName>
        <fullName evidence="4">Proteasome assembly chaperone 4</fullName>
    </recommendedName>
</protein>
<keyword evidence="3" id="KW-1185">Reference proteome</keyword>
<dbReference type="PANTHER" id="PTHR33559:SF1">
    <property type="entry name" value="PROTEASOME ASSEMBLY CHAPERONE 4"/>
    <property type="match status" value="1"/>
</dbReference>
<dbReference type="Proteomes" id="UP001151287">
    <property type="component" value="Unassembled WGS sequence"/>
</dbReference>
<accession>A0A9Q0HFH0</accession>
<dbReference type="AlphaFoldDB" id="A0A9Q0HFH0"/>
<reference evidence="2" key="1">
    <citation type="journal article" date="2022" name="Cell">
        <title>Repeat-based holocentromeres influence genome architecture and karyotype evolution.</title>
        <authorList>
            <person name="Hofstatter P.G."/>
            <person name="Thangavel G."/>
            <person name="Lux T."/>
            <person name="Neumann P."/>
            <person name="Vondrak T."/>
            <person name="Novak P."/>
            <person name="Zhang M."/>
            <person name="Costa L."/>
            <person name="Castellani M."/>
            <person name="Scott A."/>
            <person name="Toegelov H."/>
            <person name="Fuchs J."/>
            <person name="Mata-Sucre Y."/>
            <person name="Dias Y."/>
            <person name="Vanzela A.L.L."/>
            <person name="Huettel B."/>
            <person name="Almeida C.C.S."/>
            <person name="Simkova H."/>
            <person name="Souza G."/>
            <person name="Pedrosa-Harand A."/>
            <person name="Macas J."/>
            <person name="Mayer K.F.X."/>
            <person name="Houben A."/>
            <person name="Marques A."/>
        </authorList>
    </citation>
    <scope>NUCLEOTIDE SEQUENCE</scope>
    <source>
        <strain evidence="2">RhyBre1mFocal</strain>
    </source>
</reference>
<evidence type="ECO:0000256" key="1">
    <source>
        <dbReference type="SAM" id="MobiDB-lite"/>
    </source>
</evidence>
<dbReference type="OrthoDB" id="368507at2759"/>
<feature type="region of interest" description="Disordered" evidence="1">
    <location>
        <begin position="1"/>
        <end position="41"/>
    </location>
</feature>
<sequence>MASKELEENLSELQISEKGEKKPVENDVSEGEVKPVENDVSEGEVKPVENDVSEGEVKVFCFTDDLQDVTLHFQIVKFSKQIYAWIGCNSAKLGHLYAAATTRPNNNVSVTSLLGGTSDNTGLSIARRIVLKTGLNVVVACNIPKDSPMLQATAERKLVERLASLGYFRPKEKHSN</sequence>
<feature type="compositionally biased region" description="Basic and acidic residues" evidence="1">
    <location>
        <begin position="15"/>
        <end position="41"/>
    </location>
</feature>
<proteinExistence type="predicted"/>
<evidence type="ECO:0008006" key="4">
    <source>
        <dbReference type="Google" id="ProtNLM"/>
    </source>
</evidence>
<name>A0A9Q0HFH0_9POAL</name>
<dbReference type="GO" id="GO:0043248">
    <property type="term" value="P:proteasome assembly"/>
    <property type="evidence" value="ECO:0007669"/>
    <property type="project" value="InterPro"/>
</dbReference>
<dbReference type="EMBL" id="JAMQYH010000005">
    <property type="protein sequence ID" value="KAJ1685887.1"/>
    <property type="molecule type" value="Genomic_DNA"/>
</dbReference>
<organism evidence="2 3">
    <name type="scientific">Rhynchospora breviuscula</name>
    <dbReference type="NCBI Taxonomy" id="2022672"/>
    <lineage>
        <taxon>Eukaryota</taxon>
        <taxon>Viridiplantae</taxon>
        <taxon>Streptophyta</taxon>
        <taxon>Embryophyta</taxon>
        <taxon>Tracheophyta</taxon>
        <taxon>Spermatophyta</taxon>
        <taxon>Magnoliopsida</taxon>
        <taxon>Liliopsida</taxon>
        <taxon>Poales</taxon>
        <taxon>Cyperaceae</taxon>
        <taxon>Cyperoideae</taxon>
        <taxon>Rhynchosporeae</taxon>
        <taxon>Rhynchospora</taxon>
    </lineage>
</organism>
<dbReference type="PANTHER" id="PTHR33559">
    <property type="entry name" value="PROTEASOME ASSEMBLY CHAPERONE 4"/>
    <property type="match status" value="1"/>
</dbReference>
<dbReference type="Pfam" id="PF16093">
    <property type="entry name" value="PAC4"/>
    <property type="match status" value="1"/>
</dbReference>
<gene>
    <name evidence="2" type="ORF">LUZ63_017277</name>
</gene>